<evidence type="ECO:0000313" key="2">
    <source>
        <dbReference type="Proteomes" id="UP001164250"/>
    </source>
</evidence>
<protein>
    <submittedName>
        <fullName evidence="1">Uncharacterized protein</fullName>
    </submittedName>
</protein>
<dbReference type="EMBL" id="CM047908">
    <property type="protein sequence ID" value="KAJ0080685.1"/>
    <property type="molecule type" value="Genomic_DNA"/>
</dbReference>
<name>A0ACC1A366_9ROSI</name>
<keyword evidence="2" id="KW-1185">Reference proteome</keyword>
<evidence type="ECO:0000313" key="1">
    <source>
        <dbReference type="EMBL" id="KAJ0080685.1"/>
    </source>
</evidence>
<sequence length="49" mass="5658">MFLQRWLKCKKLVGLRLKGNSTQTSSPQELCTSLHLWSSLTNMHLDGRI</sequence>
<dbReference type="Proteomes" id="UP001164250">
    <property type="component" value="Chromosome 12"/>
</dbReference>
<gene>
    <name evidence="1" type="ORF">Patl1_11833</name>
</gene>
<organism evidence="1 2">
    <name type="scientific">Pistacia atlantica</name>
    <dbReference type="NCBI Taxonomy" id="434234"/>
    <lineage>
        <taxon>Eukaryota</taxon>
        <taxon>Viridiplantae</taxon>
        <taxon>Streptophyta</taxon>
        <taxon>Embryophyta</taxon>
        <taxon>Tracheophyta</taxon>
        <taxon>Spermatophyta</taxon>
        <taxon>Magnoliopsida</taxon>
        <taxon>eudicotyledons</taxon>
        <taxon>Gunneridae</taxon>
        <taxon>Pentapetalae</taxon>
        <taxon>rosids</taxon>
        <taxon>malvids</taxon>
        <taxon>Sapindales</taxon>
        <taxon>Anacardiaceae</taxon>
        <taxon>Pistacia</taxon>
    </lineage>
</organism>
<comment type="caution">
    <text evidence="1">The sequence shown here is derived from an EMBL/GenBank/DDBJ whole genome shotgun (WGS) entry which is preliminary data.</text>
</comment>
<accession>A0ACC1A366</accession>
<proteinExistence type="predicted"/>
<reference evidence="2" key="1">
    <citation type="journal article" date="2023" name="G3 (Bethesda)">
        <title>Genome assembly and association tests identify interacting loci associated with vigor, precocity, and sex in interspecific pistachio rootstocks.</title>
        <authorList>
            <person name="Palmer W."/>
            <person name="Jacygrad E."/>
            <person name="Sagayaradj S."/>
            <person name="Cavanaugh K."/>
            <person name="Han R."/>
            <person name="Bertier L."/>
            <person name="Beede B."/>
            <person name="Kafkas S."/>
            <person name="Golino D."/>
            <person name="Preece J."/>
            <person name="Michelmore R."/>
        </authorList>
    </citation>
    <scope>NUCLEOTIDE SEQUENCE [LARGE SCALE GENOMIC DNA]</scope>
</reference>